<feature type="compositionally biased region" description="Basic and acidic residues" evidence="1">
    <location>
        <begin position="452"/>
        <end position="463"/>
    </location>
</feature>
<name>A0ABP4BA87_9ACTN</name>
<dbReference type="PANTHER" id="PTHR43422">
    <property type="entry name" value="THIAMINE THIAZOLE SYNTHASE"/>
    <property type="match status" value="1"/>
</dbReference>
<sequence>MSHRVGHRAIVLGGSMAGLLAARVLSESFAEVVIVDRDVLEGVTTARRGVPQGRHVHGLLARGQQILEELFPGFTSGAIAAGVPTGDLGELRWFFGGAKLKPSPTGLVCVSATRPMLESHVRARVIALPNVSLIERADIVGVAADRSGGRVTGARIHRHAEGSAEEVLEADLVVDATGRGSRTPVWLEELGYARPAEDRVKIDISYTSRVYRLADESILNGDLSINPIATPAAPRGAFFSRIEDGKCALSLTGVLGDSAPTDPEGFLEFTRSLPVPDIYEIVRQAEPLTDAVVYRYPASVRRRYERLSRFPAGLIVLGDAACSFNPAYGQGMTVAALEAMTLREHLTRGMPEAAGFHEAIAQVIDVPWDMAVGGDLGFPQVQGPRPLKMRISNAFVAKVQAAATRDPEVTRAFMRVAGMVESPAALMRPSMLLRVLRNGKPPGPVPAPKPGKGPDDVRVSRAA</sequence>
<accession>A0ABP4BA87</accession>
<organism evidence="2 3">
    <name type="scientific">Nonomuraea longicatena</name>
    <dbReference type="NCBI Taxonomy" id="83682"/>
    <lineage>
        <taxon>Bacteria</taxon>
        <taxon>Bacillati</taxon>
        <taxon>Actinomycetota</taxon>
        <taxon>Actinomycetes</taxon>
        <taxon>Streptosporangiales</taxon>
        <taxon>Streptosporangiaceae</taxon>
        <taxon>Nonomuraea</taxon>
    </lineage>
</organism>
<proteinExistence type="predicted"/>
<evidence type="ECO:0000313" key="2">
    <source>
        <dbReference type="EMBL" id="GAA0948256.1"/>
    </source>
</evidence>
<reference evidence="3" key="1">
    <citation type="journal article" date="2019" name="Int. J. Syst. Evol. Microbiol.">
        <title>The Global Catalogue of Microorganisms (GCM) 10K type strain sequencing project: providing services to taxonomists for standard genome sequencing and annotation.</title>
        <authorList>
            <consortium name="The Broad Institute Genomics Platform"/>
            <consortium name="The Broad Institute Genome Sequencing Center for Infectious Disease"/>
            <person name="Wu L."/>
            <person name="Ma J."/>
        </authorList>
    </citation>
    <scope>NUCLEOTIDE SEQUENCE [LARGE SCALE GENOMIC DNA]</scope>
    <source>
        <strain evidence="3">JCM 11136</strain>
    </source>
</reference>
<dbReference type="Gene3D" id="3.50.50.60">
    <property type="entry name" value="FAD/NAD(P)-binding domain"/>
    <property type="match status" value="1"/>
</dbReference>
<comment type="caution">
    <text evidence="2">The sequence shown here is derived from an EMBL/GenBank/DDBJ whole genome shotgun (WGS) entry which is preliminary data.</text>
</comment>
<dbReference type="Proteomes" id="UP001501578">
    <property type="component" value="Unassembled WGS sequence"/>
</dbReference>
<dbReference type="SUPFAM" id="SSF51905">
    <property type="entry name" value="FAD/NAD(P)-binding domain"/>
    <property type="match status" value="1"/>
</dbReference>
<keyword evidence="2" id="KW-0560">Oxidoreductase</keyword>
<protein>
    <submittedName>
        <fullName evidence="2">FAD-binding monooxygenase</fullName>
    </submittedName>
</protein>
<dbReference type="PANTHER" id="PTHR43422:SF3">
    <property type="entry name" value="THIAMINE THIAZOLE SYNTHASE"/>
    <property type="match status" value="1"/>
</dbReference>
<dbReference type="RefSeq" id="WP_343954057.1">
    <property type="nucleotide sequence ID" value="NZ_BAAAHQ010000042.1"/>
</dbReference>
<dbReference type="EMBL" id="BAAAHQ010000042">
    <property type="protein sequence ID" value="GAA0948256.1"/>
    <property type="molecule type" value="Genomic_DNA"/>
</dbReference>
<feature type="region of interest" description="Disordered" evidence="1">
    <location>
        <begin position="437"/>
        <end position="463"/>
    </location>
</feature>
<dbReference type="InterPro" id="IPR036188">
    <property type="entry name" value="FAD/NAD-bd_sf"/>
</dbReference>
<evidence type="ECO:0000313" key="3">
    <source>
        <dbReference type="Proteomes" id="UP001501578"/>
    </source>
</evidence>
<dbReference type="GO" id="GO:0004497">
    <property type="term" value="F:monooxygenase activity"/>
    <property type="evidence" value="ECO:0007669"/>
    <property type="project" value="UniProtKB-KW"/>
</dbReference>
<gene>
    <name evidence="2" type="ORF">GCM10009560_65420</name>
</gene>
<dbReference type="PRINTS" id="PR00420">
    <property type="entry name" value="RNGMNOXGNASE"/>
</dbReference>
<keyword evidence="3" id="KW-1185">Reference proteome</keyword>
<evidence type="ECO:0000256" key="1">
    <source>
        <dbReference type="SAM" id="MobiDB-lite"/>
    </source>
</evidence>
<feature type="compositionally biased region" description="Pro residues" evidence="1">
    <location>
        <begin position="441"/>
        <end position="451"/>
    </location>
</feature>
<keyword evidence="2" id="KW-0503">Monooxygenase</keyword>